<dbReference type="InterPro" id="IPR006626">
    <property type="entry name" value="PbH1"/>
</dbReference>
<dbReference type="SMART" id="SM00710">
    <property type="entry name" value="PbH1"/>
    <property type="match status" value="5"/>
</dbReference>
<keyword evidence="1" id="KW-0732">Signal</keyword>
<feature type="domain" description="Right handed beta helix" evidence="2">
    <location>
        <begin position="230"/>
        <end position="392"/>
    </location>
</feature>
<dbReference type="InterPro" id="IPR011050">
    <property type="entry name" value="Pectin_lyase_fold/virulence"/>
</dbReference>
<feature type="chain" id="PRO_5008012326" description="Right handed beta helix domain-containing protein" evidence="1">
    <location>
        <begin position="24"/>
        <end position="396"/>
    </location>
</feature>
<dbReference type="RefSeq" id="WP_055182912.1">
    <property type="nucleotide sequence ID" value="NZ_CAUDVV010000010.1"/>
</dbReference>
<dbReference type="Proteomes" id="UP000095390">
    <property type="component" value="Unassembled WGS sequence"/>
</dbReference>
<sequence>MRKLRKILLSTIFALTVSTTFFANTAGTQTVTAASGTAVTFKRKVIAYRTGSVYNFVPIGNAADNRRALNLLMEGNEKKVININNNIHIDTYLRPGNNTTINAGKHTITSDKGVIINDPTAASYTNFKNLTINGGIWKNSSSSGLAGTMMRISYASNISINNATVYTNYKGHGIELISCSNVVVNNCTLKAQGKCSKTCVEEQLQIDLSSPTTAPGLYRLSKKLCNGTPCKNITVKNCTIQGARGICANFAGAGNEAKYRKARNYHSNITIENCNVTGISAEAIALFNTKSATVKNCRITTKTPKSRNSYSVGLAVAYQKGSAPKATTKTKNVISLTNNAVKGGQQGIFVRSNASKKLGTVIVSGNTVSAKKGKKNAIKVLSAKKVKIAKNKTKKW</sequence>
<dbReference type="Gene3D" id="2.160.20.10">
    <property type="entry name" value="Single-stranded right-handed beta-helix, Pectin lyase-like"/>
    <property type="match status" value="1"/>
</dbReference>
<dbReference type="SUPFAM" id="SSF51126">
    <property type="entry name" value="Pectin lyase-like"/>
    <property type="match status" value="1"/>
</dbReference>
<accession>A0A173TFE6</accession>
<dbReference type="OrthoDB" id="2003328at2"/>
<dbReference type="InterPro" id="IPR012334">
    <property type="entry name" value="Pectin_lyas_fold"/>
</dbReference>
<dbReference type="AlphaFoldDB" id="A0A173TFE6"/>
<name>A0A173TFE6_9FIRM</name>
<feature type="signal peptide" evidence="1">
    <location>
        <begin position="1"/>
        <end position="23"/>
    </location>
</feature>
<dbReference type="Pfam" id="PF13229">
    <property type="entry name" value="Beta_helix"/>
    <property type="match status" value="1"/>
</dbReference>
<protein>
    <recommendedName>
        <fullName evidence="2">Right handed beta helix domain-containing protein</fullName>
    </recommendedName>
</protein>
<evidence type="ECO:0000259" key="2">
    <source>
        <dbReference type="Pfam" id="PF13229"/>
    </source>
</evidence>
<organism evidence="3 4">
    <name type="scientific">Anaerobutyricum hallii</name>
    <dbReference type="NCBI Taxonomy" id="39488"/>
    <lineage>
        <taxon>Bacteria</taxon>
        <taxon>Bacillati</taxon>
        <taxon>Bacillota</taxon>
        <taxon>Clostridia</taxon>
        <taxon>Lachnospirales</taxon>
        <taxon>Lachnospiraceae</taxon>
        <taxon>Anaerobutyricum</taxon>
    </lineage>
</organism>
<gene>
    <name evidence="3" type="ORF">ERS852578_01643</name>
</gene>
<evidence type="ECO:0000313" key="4">
    <source>
        <dbReference type="Proteomes" id="UP000095390"/>
    </source>
</evidence>
<evidence type="ECO:0000313" key="3">
    <source>
        <dbReference type="EMBL" id="CUN01404.1"/>
    </source>
</evidence>
<reference evidence="3 4" key="1">
    <citation type="submission" date="2015-09" db="EMBL/GenBank/DDBJ databases">
        <authorList>
            <consortium name="Pathogen Informatics"/>
        </authorList>
    </citation>
    <scope>NUCLEOTIDE SEQUENCE [LARGE SCALE GENOMIC DNA]</scope>
    <source>
        <strain evidence="3 4">2789STDY5834966</strain>
    </source>
</reference>
<dbReference type="EMBL" id="CYYC01000018">
    <property type="protein sequence ID" value="CUN01404.1"/>
    <property type="molecule type" value="Genomic_DNA"/>
</dbReference>
<proteinExistence type="predicted"/>
<dbReference type="InterPro" id="IPR039448">
    <property type="entry name" value="Beta_helix"/>
</dbReference>
<evidence type="ECO:0000256" key="1">
    <source>
        <dbReference type="SAM" id="SignalP"/>
    </source>
</evidence>